<protein>
    <submittedName>
        <fullName evidence="2">Hemerythrin domain-containing protein</fullName>
    </submittedName>
</protein>
<dbReference type="PANTHER" id="PTHR35585:SF1">
    <property type="entry name" value="HHE DOMAIN PROTEIN (AFU_ORTHOLOGUE AFUA_4G00730)"/>
    <property type="match status" value="1"/>
</dbReference>
<dbReference type="PANTHER" id="PTHR35585">
    <property type="entry name" value="HHE DOMAIN PROTEIN (AFU_ORTHOLOGUE AFUA_4G00730)"/>
    <property type="match status" value="1"/>
</dbReference>
<dbReference type="RefSeq" id="WP_206087463.1">
    <property type="nucleotide sequence ID" value="NZ_CP065053.1"/>
</dbReference>
<keyword evidence="3" id="KW-1185">Reference proteome</keyword>
<organism evidence="2 3">
    <name type="scientific">Massilia antarctica</name>
    <dbReference type="NCBI Taxonomy" id="2765360"/>
    <lineage>
        <taxon>Bacteria</taxon>
        <taxon>Pseudomonadati</taxon>
        <taxon>Pseudomonadota</taxon>
        <taxon>Betaproteobacteria</taxon>
        <taxon>Burkholderiales</taxon>
        <taxon>Oxalobacteraceae</taxon>
        <taxon>Telluria group</taxon>
        <taxon>Massilia</taxon>
    </lineage>
</organism>
<dbReference type="Gene3D" id="1.20.120.520">
    <property type="entry name" value="nmb1532 protein domain like"/>
    <property type="match status" value="1"/>
</dbReference>
<dbReference type="Pfam" id="PF01814">
    <property type="entry name" value="Hemerythrin"/>
    <property type="match status" value="1"/>
</dbReference>
<reference evidence="2 3" key="1">
    <citation type="submission" date="2020-11" db="EMBL/GenBank/DDBJ databases">
        <authorList>
            <person name="Sun Q."/>
        </authorList>
    </citation>
    <scope>NUCLEOTIDE SEQUENCE [LARGE SCALE GENOMIC DNA]</scope>
    <source>
        <strain evidence="2 3">P8398</strain>
    </source>
</reference>
<dbReference type="EMBL" id="CP065053">
    <property type="protein sequence ID" value="QPI47791.1"/>
    <property type="molecule type" value="Genomic_DNA"/>
</dbReference>
<evidence type="ECO:0000313" key="3">
    <source>
        <dbReference type="Proteomes" id="UP000662888"/>
    </source>
</evidence>
<accession>A0AA49A655</accession>
<feature type="domain" description="Hemerythrin-like" evidence="1">
    <location>
        <begin position="10"/>
        <end position="128"/>
    </location>
</feature>
<dbReference type="Proteomes" id="UP000662888">
    <property type="component" value="Chromosome"/>
</dbReference>
<sequence>MEIESMQDDAVDILIIEHEEVTALFEQFRGLSARSKDSKKRISEDICAALSVHALLEQDIFYPAAKTALKEADLIAEAIVEHASALELMERIRQMEPENELFDATVKVLWDQVTRHAREEEEKMFPRLRKSKLDLVALGARMLEYRRVLETGPGRIPAPAGAAGDPSLA</sequence>
<gene>
    <name evidence="2" type="ORF">IV454_19690</name>
</gene>
<dbReference type="InterPro" id="IPR012312">
    <property type="entry name" value="Hemerythrin-like"/>
</dbReference>
<dbReference type="CDD" id="cd12108">
    <property type="entry name" value="Hr-like"/>
    <property type="match status" value="1"/>
</dbReference>
<proteinExistence type="predicted"/>
<evidence type="ECO:0000313" key="2">
    <source>
        <dbReference type="EMBL" id="QPI47791.1"/>
    </source>
</evidence>
<name>A0AA49A655_9BURK</name>
<evidence type="ECO:0000259" key="1">
    <source>
        <dbReference type="Pfam" id="PF01814"/>
    </source>
</evidence>